<feature type="domain" description="FKB95-like N-terminal Kelch" evidence="2">
    <location>
        <begin position="552"/>
        <end position="809"/>
    </location>
</feature>
<gene>
    <name evidence="3" type="ORF">AT9943_LOCUS18173</name>
</gene>
<evidence type="ECO:0000259" key="1">
    <source>
        <dbReference type="Pfam" id="PF00561"/>
    </source>
</evidence>
<dbReference type="InterPro" id="IPR050354">
    <property type="entry name" value="F-box/kelch-repeat_ARATH"/>
</dbReference>
<dbReference type="InterPro" id="IPR006652">
    <property type="entry name" value="Kelch_1"/>
</dbReference>
<dbReference type="Gene3D" id="2.120.10.80">
    <property type="entry name" value="Kelch-type beta propeller"/>
    <property type="match status" value="3"/>
</dbReference>
<dbReference type="InterPro" id="IPR000073">
    <property type="entry name" value="AB_hydrolase_1"/>
</dbReference>
<dbReference type="SUPFAM" id="SSF53474">
    <property type="entry name" value="alpha/beta-Hydrolases"/>
    <property type="match status" value="1"/>
</dbReference>
<dbReference type="Pfam" id="PF00561">
    <property type="entry name" value="Abhydrolase_1"/>
    <property type="match status" value="1"/>
</dbReference>
<evidence type="ECO:0000259" key="2">
    <source>
        <dbReference type="Pfam" id="PF25210"/>
    </source>
</evidence>
<reference evidence="3 4" key="1">
    <citation type="submission" date="2020-09" db="EMBL/GenBank/DDBJ databases">
        <authorList>
            <person name="Ashkenazy H."/>
        </authorList>
    </citation>
    <scope>NUCLEOTIDE SEQUENCE [LARGE SCALE GENOMIC DNA]</scope>
    <source>
        <strain evidence="4">cv. Cdm-0</strain>
    </source>
</reference>
<organism evidence="3 4">
    <name type="scientific">Arabidopsis thaliana</name>
    <name type="common">Mouse-ear cress</name>
    <dbReference type="NCBI Taxonomy" id="3702"/>
    <lineage>
        <taxon>Eukaryota</taxon>
        <taxon>Viridiplantae</taxon>
        <taxon>Streptophyta</taxon>
        <taxon>Embryophyta</taxon>
        <taxon>Tracheophyta</taxon>
        <taxon>Spermatophyta</taxon>
        <taxon>Magnoliopsida</taxon>
        <taxon>eudicotyledons</taxon>
        <taxon>Gunneridae</taxon>
        <taxon>Pentapetalae</taxon>
        <taxon>rosids</taxon>
        <taxon>malvids</taxon>
        <taxon>Brassicales</taxon>
        <taxon>Brassicaceae</taxon>
        <taxon>Camelineae</taxon>
        <taxon>Arabidopsis</taxon>
    </lineage>
</organism>
<feature type="domain" description="FKB95-like N-terminal Kelch" evidence="2">
    <location>
        <begin position="1059"/>
        <end position="1320"/>
    </location>
</feature>
<dbReference type="PANTHER" id="PTHR24414">
    <property type="entry name" value="F-BOX/KELCH-REPEAT PROTEIN SKIP4"/>
    <property type="match status" value="1"/>
</dbReference>
<dbReference type="SUPFAM" id="SSF117281">
    <property type="entry name" value="Kelch motif"/>
    <property type="match status" value="3"/>
</dbReference>
<feature type="domain" description="FKB95-like N-terminal Kelch" evidence="2">
    <location>
        <begin position="815"/>
        <end position="1051"/>
    </location>
</feature>
<feature type="domain" description="AB hydrolase-1" evidence="1">
    <location>
        <begin position="187"/>
        <end position="465"/>
    </location>
</feature>
<evidence type="ECO:0000313" key="4">
    <source>
        <dbReference type="Proteomes" id="UP000516314"/>
    </source>
</evidence>
<dbReference type="InterPro" id="IPR015915">
    <property type="entry name" value="Kelch-typ_b-propeller"/>
</dbReference>
<dbReference type="EMBL" id="LR881470">
    <property type="protein sequence ID" value="CAD5330650.1"/>
    <property type="molecule type" value="Genomic_DNA"/>
</dbReference>
<accession>A0A7G2F849</accession>
<dbReference type="Gene3D" id="3.40.50.1820">
    <property type="entry name" value="alpha/beta hydrolase"/>
    <property type="match status" value="1"/>
</dbReference>
<name>A0A7G2F849_ARATH</name>
<evidence type="ECO:0000313" key="3">
    <source>
        <dbReference type="EMBL" id="CAD5330650.1"/>
    </source>
</evidence>
<dbReference type="InterPro" id="IPR057499">
    <property type="entry name" value="Kelch_FKB95"/>
</dbReference>
<dbReference type="PANTHER" id="PTHR24414:SF127">
    <property type="entry name" value="F-BOX ASSOCIATED DOMAIN-CONTAINING PROTEIN"/>
    <property type="match status" value="1"/>
</dbReference>
<dbReference type="Proteomes" id="UP000516314">
    <property type="component" value="Chromosome 5"/>
</dbReference>
<sequence>MEEIRGVPTWQEELASLVDAGLRYDGAPIDLTAATKRSGFVSADGSGSEPKETLKDQVTGFMKSWGEMLLELAKGCKDIVQQTVVTDDSFLVRKLRKPAAKVSKKLSFLNEFLPEDRDPIHAWPVIFFVFLLALAALSFSPENDRPVTVITKLRLHPTGATRVQLPDGRYIAYQELGVSAERARYSLVMPHSFLSSRLAGIPGVKKSLLVEYGVRLVSYDLPGFGESDPHRGRNLSSSASDMINLAAAIGIDEKFWLLGYSTGSIHTWAGMKYFPEKIAGAAMVAPVINPYEPSMVKEEVVKTWEQWLTKRKFMYFLARRFPILLPFFYRRSFLSGNLDQLDQWMALSLGEKDKLLIKDPTFQEVYQRNVEESVRQGITKPFVEEAVLQVSNWGFTLSEFRTQKKCATNGVLSWLMSMYSEAECELIGFRKPIHIWQGMEDRVAPPSMSDYISRMIPEATVHKIRNEEIDNLLCQTFVFNGKLYWRHPRGDDFGWARVKGVEQELFRNHLSYVDKSGGGRRVTVWWKSVVVFGCQEDFVCLDLNKKNPNPSWFILSSTPKQQNLLPIPSFPYQHPKSSTILLVDSLIYIIGGIVNRQRSNRVLILNSLSHQWSSLPNMRLPRVSPAADVIDGKLYVIGGSSSKNIEDWGEVYDPKTHTWEPILPTTLDLTSQKSVVQDRLVMGGKVYAIDGLKIELKTNICLVEKCLRLVSYSNHSLYWNDPTEDCVWRLVRGLEELCDHYPYFFNNHNSLANSGGGRTVTLWWKSVVIQPPNYHCTKECKTEIWCAGLSFERRGLKELWGFVEWSKNMFTFEGSKQKLKSIPWHRHQYPKSSTVVANGSDIYIVGGFVCGTSSKRVFVFDSRSHQWRRLHDMRLPRVSAVVNIVDKKIYVIGGYKPRNIKKDCGEVYDPNTQTWEPLLPTTVNLTIQNCVVSGGLVMGGKRYTTNGTKMNTCFVELENLLLGLSETYRDLVWRELKEDVWRVVRGLEQLSHNQNFTYVGNSGGGRRVAIWWKSMVVFRPRGRSHSTKKCKTEIWCAEISVERRGLGELWGLNNPNPRWFTLAPIPKEQKVKPIIPSFPYQHPTSSTFVSIGSEIYIIGGFVKRKRSRRVLVLDCRSHQCRRLPNMALPRVSAAADVIDGKIYVVGGSKSKNIDNWGEVFDPETQTWEPIFPTTVDLTTQKSVFPGKLVMGGKVYDMDGLKVNLNLNSCVVEIDNMMCLISVCKGILVWYDSEEDLVWNKVRGLEGLLPRNSYFPCYLVSVANHDRGRRVTVWWQSMVFDRLGLDWTKEGKTEIWCAEISLERRGFGELWGFVEWSKKVFTYDGCDSPSDFFLHSAIVTY</sequence>
<proteinExistence type="predicted"/>
<protein>
    <submittedName>
        <fullName evidence="3">(thale cress) hypothetical protein</fullName>
    </submittedName>
</protein>
<dbReference type="Pfam" id="PF25210">
    <property type="entry name" value="Kelch_FKB95"/>
    <property type="match status" value="3"/>
</dbReference>
<dbReference type="InterPro" id="IPR029058">
    <property type="entry name" value="AB_hydrolase_fold"/>
</dbReference>
<dbReference type="SMART" id="SM00612">
    <property type="entry name" value="Kelch"/>
    <property type="match status" value="6"/>
</dbReference>